<proteinExistence type="predicted"/>
<sequence length="158" mass="18008">MKTKACRKCEKHFPEVAGFYAKDSTCKECRKQRVRQNRLEKIEYYKAFDAVRANDPARIAARISYSKTLRGRISGARAKQAWAEQNPIKRSANNAVNNAVRDGKLTKSVACDVCAKTNCRINGHHDDYSKPLDVRWLCSECHRAWHKEHGEALNGSVK</sequence>
<name>A0AAW7DTF0_9GAMM</name>
<organism evidence="1 2">
    <name type="scientific">Thiopseudomonas alkaliphila</name>
    <dbReference type="NCBI Taxonomy" id="1697053"/>
    <lineage>
        <taxon>Bacteria</taxon>
        <taxon>Pseudomonadati</taxon>
        <taxon>Pseudomonadota</taxon>
        <taxon>Gammaproteobacteria</taxon>
        <taxon>Pseudomonadales</taxon>
        <taxon>Pseudomonadaceae</taxon>
        <taxon>Thiopseudomonas</taxon>
    </lineage>
</organism>
<dbReference type="AlphaFoldDB" id="A0AAW7DTF0"/>
<dbReference type="EMBL" id="JACANB010000008">
    <property type="protein sequence ID" value="MDM1697134.1"/>
    <property type="molecule type" value="Genomic_DNA"/>
</dbReference>
<gene>
    <name evidence="1" type="ORF">HX099_10765</name>
</gene>
<evidence type="ECO:0000313" key="2">
    <source>
        <dbReference type="Proteomes" id="UP001173465"/>
    </source>
</evidence>
<protein>
    <submittedName>
        <fullName evidence="1">Uncharacterized protein</fullName>
    </submittedName>
</protein>
<reference evidence="1" key="2">
    <citation type="journal article" date="2022" name="Sci. Total Environ.">
        <title>Prevalence, transmission, and molecular epidemiology of tet(X)-positive bacteria among humans, animals, and environmental niches in China: An epidemiological, and genomic-based study.</title>
        <authorList>
            <person name="Dong N."/>
            <person name="Zeng Y."/>
            <person name="Cai C."/>
            <person name="Sun C."/>
            <person name="Lu J."/>
            <person name="Liu C."/>
            <person name="Zhou H."/>
            <person name="Sun Q."/>
            <person name="Shu L."/>
            <person name="Wang H."/>
            <person name="Wang Y."/>
            <person name="Wang S."/>
            <person name="Wu C."/>
            <person name="Chan E.W."/>
            <person name="Chen G."/>
            <person name="Shen Z."/>
            <person name="Chen S."/>
            <person name="Zhang R."/>
        </authorList>
    </citation>
    <scope>NUCLEOTIDE SEQUENCE</scope>
    <source>
        <strain evidence="1">DF46-2-2</strain>
    </source>
</reference>
<comment type="caution">
    <text evidence="1">The sequence shown here is derived from an EMBL/GenBank/DDBJ whole genome shotgun (WGS) entry which is preliminary data.</text>
</comment>
<accession>A0AAW7DTF0</accession>
<reference evidence="1" key="1">
    <citation type="submission" date="2020-06" db="EMBL/GenBank/DDBJ databases">
        <authorList>
            <person name="Dong N."/>
        </authorList>
    </citation>
    <scope>NUCLEOTIDE SEQUENCE</scope>
    <source>
        <strain evidence="1">DF46-2-2</strain>
    </source>
</reference>
<dbReference type="RefSeq" id="WP_286594401.1">
    <property type="nucleotide sequence ID" value="NZ_JACANB010000008.1"/>
</dbReference>
<dbReference type="Proteomes" id="UP001173465">
    <property type="component" value="Unassembled WGS sequence"/>
</dbReference>
<evidence type="ECO:0000313" key="1">
    <source>
        <dbReference type="EMBL" id="MDM1697134.1"/>
    </source>
</evidence>